<evidence type="ECO:0000313" key="2">
    <source>
        <dbReference type="Proteomes" id="UP001333110"/>
    </source>
</evidence>
<dbReference type="AlphaFoldDB" id="A0AAN7S6T9"/>
<accession>A0AAN7S6T9</accession>
<protein>
    <submittedName>
        <fullName evidence="1">Uncharacterized protein</fullName>
    </submittedName>
</protein>
<dbReference type="EMBL" id="JAUNZN010000001">
    <property type="protein sequence ID" value="KAK4830297.1"/>
    <property type="molecule type" value="Genomic_DNA"/>
</dbReference>
<dbReference type="Proteomes" id="UP001333110">
    <property type="component" value="Unassembled WGS sequence"/>
</dbReference>
<reference evidence="1 2" key="1">
    <citation type="journal article" date="2023" name="J. Hered.">
        <title>Chromosome-level genome of the wood stork (Mycteria americana) provides insight into avian chromosome evolution.</title>
        <authorList>
            <person name="Flamio R. Jr."/>
            <person name="Ramstad K.M."/>
        </authorList>
    </citation>
    <scope>NUCLEOTIDE SEQUENCE [LARGE SCALE GENOMIC DNA]</scope>
    <source>
        <strain evidence="1">JAX WOST 10</strain>
    </source>
</reference>
<gene>
    <name evidence="1" type="ORF">QYF61_009500</name>
</gene>
<organism evidence="1 2">
    <name type="scientific">Mycteria americana</name>
    <name type="common">Wood stork</name>
    <dbReference type="NCBI Taxonomy" id="33587"/>
    <lineage>
        <taxon>Eukaryota</taxon>
        <taxon>Metazoa</taxon>
        <taxon>Chordata</taxon>
        <taxon>Craniata</taxon>
        <taxon>Vertebrata</taxon>
        <taxon>Euteleostomi</taxon>
        <taxon>Archelosauria</taxon>
        <taxon>Archosauria</taxon>
        <taxon>Dinosauria</taxon>
        <taxon>Saurischia</taxon>
        <taxon>Theropoda</taxon>
        <taxon>Coelurosauria</taxon>
        <taxon>Aves</taxon>
        <taxon>Neognathae</taxon>
        <taxon>Neoaves</taxon>
        <taxon>Aequornithes</taxon>
        <taxon>Ciconiiformes</taxon>
        <taxon>Ciconiidae</taxon>
        <taxon>Mycteria</taxon>
    </lineage>
</organism>
<keyword evidence="2" id="KW-1185">Reference proteome</keyword>
<proteinExistence type="predicted"/>
<evidence type="ECO:0000313" key="1">
    <source>
        <dbReference type="EMBL" id="KAK4830297.1"/>
    </source>
</evidence>
<name>A0AAN7S6T9_MYCAM</name>
<sequence>MGSGISTTEDEGHLDDIHEEPRNLFFFLPTCKCFNVDVSVKIVICCNISYSGSIGNVNKLEIAEYSSKNKTLETMSFQVERVALFSLERKTFGKTHDNSYKHGSMFYLPANPSGQMPLGGNAATASAHHLSISGERGLVIIHAGSQCEAP</sequence>
<comment type="caution">
    <text evidence="1">The sequence shown here is derived from an EMBL/GenBank/DDBJ whole genome shotgun (WGS) entry which is preliminary data.</text>
</comment>